<dbReference type="InterPro" id="IPR050680">
    <property type="entry name" value="YpeA/RimI_acetyltransf"/>
</dbReference>
<dbReference type="RefSeq" id="WP_056984530.1">
    <property type="nucleotide sequence ID" value="NZ_AZGE01000014.1"/>
</dbReference>
<dbReference type="AlphaFoldDB" id="A0A0R1WB94"/>
<evidence type="ECO:0000256" key="1">
    <source>
        <dbReference type="ARBA" id="ARBA00022679"/>
    </source>
</evidence>
<evidence type="ECO:0000313" key="5">
    <source>
        <dbReference type="Proteomes" id="UP000050973"/>
    </source>
</evidence>
<sequence>MQIKQATAADLEAVCQFYQEVCAQQQDDEYGADWHWGVYPNRDLLADRIDNGMVVEGLVNGQVATVGILTTGEDPNYRQVDWAIAAPEQQITVLHLFAVSKNFRGQGLAKQMLQKLFEFAKNKGYAVMHLDVMKGNVPAERAYVKSGFCFAGEVVLHYEDIGDTSAHMYERKL</sequence>
<accession>A0A0R1WB94</accession>
<dbReference type="Proteomes" id="UP000050973">
    <property type="component" value="Unassembled WGS sequence"/>
</dbReference>
<feature type="domain" description="N-acetyltransferase" evidence="3">
    <location>
        <begin position="1"/>
        <end position="173"/>
    </location>
</feature>
<dbReference type="PANTHER" id="PTHR43420">
    <property type="entry name" value="ACETYLTRANSFERASE"/>
    <property type="match status" value="1"/>
</dbReference>
<comment type="caution">
    <text evidence="4">The sequence shown here is derived from an EMBL/GenBank/DDBJ whole genome shotgun (WGS) entry which is preliminary data.</text>
</comment>
<evidence type="ECO:0000259" key="3">
    <source>
        <dbReference type="PROSITE" id="PS51186"/>
    </source>
</evidence>
<dbReference type="GO" id="GO:0016747">
    <property type="term" value="F:acyltransferase activity, transferring groups other than amino-acyl groups"/>
    <property type="evidence" value="ECO:0007669"/>
    <property type="project" value="InterPro"/>
</dbReference>
<organism evidence="4 5">
    <name type="scientific">Limosilactobacillus oris DSM 4864</name>
    <dbReference type="NCBI Taxonomy" id="1423779"/>
    <lineage>
        <taxon>Bacteria</taxon>
        <taxon>Bacillati</taxon>
        <taxon>Bacillota</taxon>
        <taxon>Bacilli</taxon>
        <taxon>Lactobacillales</taxon>
        <taxon>Lactobacillaceae</taxon>
        <taxon>Limosilactobacillus</taxon>
    </lineage>
</organism>
<evidence type="ECO:0000256" key="2">
    <source>
        <dbReference type="ARBA" id="ARBA00023315"/>
    </source>
</evidence>
<dbReference type="Gene3D" id="3.40.630.30">
    <property type="match status" value="1"/>
</dbReference>
<reference evidence="4 5" key="1">
    <citation type="journal article" date="2015" name="Genome Announc.">
        <title>Expanding the biotechnology potential of lactobacilli through comparative genomics of 213 strains and associated genera.</title>
        <authorList>
            <person name="Sun Z."/>
            <person name="Harris H.M."/>
            <person name="McCann A."/>
            <person name="Guo C."/>
            <person name="Argimon S."/>
            <person name="Zhang W."/>
            <person name="Yang X."/>
            <person name="Jeffery I.B."/>
            <person name="Cooney J.C."/>
            <person name="Kagawa T.F."/>
            <person name="Liu W."/>
            <person name="Song Y."/>
            <person name="Salvetti E."/>
            <person name="Wrobel A."/>
            <person name="Rasinkangas P."/>
            <person name="Parkhill J."/>
            <person name="Rea M.C."/>
            <person name="O'Sullivan O."/>
            <person name="Ritari J."/>
            <person name="Douillard F.P."/>
            <person name="Paul Ross R."/>
            <person name="Yang R."/>
            <person name="Briner A.E."/>
            <person name="Felis G.E."/>
            <person name="de Vos W.M."/>
            <person name="Barrangou R."/>
            <person name="Klaenhammer T.R."/>
            <person name="Caufield P.W."/>
            <person name="Cui Y."/>
            <person name="Zhang H."/>
            <person name="O'Toole P.W."/>
        </authorList>
    </citation>
    <scope>NUCLEOTIDE SEQUENCE [LARGE SCALE GENOMIC DNA]</scope>
    <source>
        <strain evidence="4 5">DSM 4864</strain>
    </source>
</reference>
<dbReference type="PROSITE" id="PS51186">
    <property type="entry name" value="GNAT"/>
    <property type="match status" value="1"/>
</dbReference>
<proteinExistence type="predicted"/>
<dbReference type="InterPro" id="IPR000182">
    <property type="entry name" value="GNAT_dom"/>
</dbReference>
<name>A0A0R1WB94_9LACO</name>
<dbReference type="EMBL" id="AZGE01000014">
    <property type="protein sequence ID" value="KRM15240.1"/>
    <property type="molecule type" value="Genomic_DNA"/>
</dbReference>
<keyword evidence="2" id="KW-0012">Acyltransferase</keyword>
<dbReference type="InterPro" id="IPR016181">
    <property type="entry name" value="Acyl_CoA_acyltransferase"/>
</dbReference>
<dbReference type="PATRIC" id="fig|1423779.3.peg.477"/>
<keyword evidence="1 4" id="KW-0808">Transferase</keyword>
<evidence type="ECO:0000313" key="4">
    <source>
        <dbReference type="EMBL" id="KRM15240.1"/>
    </source>
</evidence>
<gene>
    <name evidence="4" type="ORF">FC49_GL000470</name>
</gene>
<dbReference type="CDD" id="cd04301">
    <property type="entry name" value="NAT_SF"/>
    <property type="match status" value="1"/>
</dbReference>
<dbReference type="SUPFAM" id="SSF55729">
    <property type="entry name" value="Acyl-CoA N-acyltransferases (Nat)"/>
    <property type="match status" value="1"/>
</dbReference>
<protein>
    <submittedName>
        <fullName evidence="4">Acetyltransferase, GNAT family</fullName>
    </submittedName>
</protein>
<dbReference type="Pfam" id="PF00583">
    <property type="entry name" value="Acetyltransf_1"/>
    <property type="match status" value="1"/>
</dbReference>